<dbReference type="Gene3D" id="1.20.1250.20">
    <property type="entry name" value="MFS general substrate transporter like domains"/>
    <property type="match status" value="1"/>
</dbReference>
<keyword evidence="3 7" id="KW-0812">Transmembrane</keyword>
<feature type="region of interest" description="Disordered" evidence="6">
    <location>
        <begin position="1"/>
        <end position="73"/>
    </location>
</feature>
<keyword evidence="10" id="KW-1185">Reference proteome</keyword>
<dbReference type="AlphaFoldDB" id="A0A8H4IRT8"/>
<organism evidence="9 10">
    <name type="scientific">Botryosphaeria dothidea</name>
    <dbReference type="NCBI Taxonomy" id="55169"/>
    <lineage>
        <taxon>Eukaryota</taxon>
        <taxon>Fungi</taxon>
        <taxon>Dikarya</taxon>
        <taxon>Ascomycota</taxon>
        <taxon>Pezizomycotina</taxon>
        <taxon>Dothideomycetes</taxon>
        <taxon>Dothideomycetes incertae sedis</taxon>
        <taxon>Botryosphaeriales</taxon>
        <taxon>Botryosphaeriaceae</taxon>
        <taxon>Botryosphaeria</taxon>
    </lineage>
</organism>
<dbReference type="CDD" id="cd17323">
    <property type="entry name" value="MFS_Tpo1_MDR_like"/>
    <property type="match status" value="1"/>
</dbReference>
<keyword evidence="2" id="KW-0813">Transport</keyword>
<accession>A0A8H4IRT8</accession>
<dbReference type="InterPro" id="IPR011701">
    <property type="entry name" value="MFS"/>
</dbReference>
<protein>
    <submittedName>
        <fullName evidence="9">Major facilitator superfamily</fullName>
    </submittedName>
</protein>
<dbReference type="OrthoDB" id="2441642at2759"/>
<gene>
    <name evidence="9" type="ORF">GTA08_BOTSDO07459</name>
</gene>
<evidence type="ECO:0000256" key="3">
    <source>
        <dbReference type="ARBA" id="ARBA00022692"/>
    </source>
</evidence>
<feature type="transmembrane region" description="Helical" evidence="7">
    <location>
        <begin position="515"/>
        <end position="536"/>
    </location>
</feature>
<dbReference type="PANTHER" id="PTHR23502:SF51">
    <property type="entry name" value="QUINIDINE RESISTANCE PROTEIN 1-RELATED"/>
    <property type="match status" value="1"/>
</dbReference>
<dbReference type="InterPro" id="IPR020846">
    <property type="entry name" value="MFS_dom"/>
</dbReference>
<evidence type="ECO:0000256" key="6">
    <source>
        <dbReference type="SAM" id="MobiDB-lite"/>
    </source>
</evidence>
<feature type="transmembrane region" description="Helical" evidence="7">
    <location>
        <begin position="81"/>
        <end position="102"/>
    </location>
</feature>
<evidence type="ECO:0000256" key="5">
    <source>
        <dbReference type="ARBA" id="ARBA00023136"/>
    </source>
</evidence>
<evidence type="ECO:0000259" key="8">
    <source>
        <dbReference type="PROSITE" id="PS50850"/>
    </source>
</evidence>
<feature type="compositionally biased region" description="Basic and acidic residues" evidence="6">
    <location>
        <begin position="555"/>
        <end position="588"/>
    </location>
</feature>
<dbReference type="Proteomes" id="UP000572817">
    <property type="component" value="Unassembled WGS sequence"/>
</dbReference>
<name>A0A8H4IRT8_9PEZI</name>
<feature type="transmembrane region" description="Helical" evidence="7">
    <location>
        <begin position="238"/>
        <end position="256"/>
    </location>
</feature>
<evidence type="ECO:0000313" key="9">
    <source>
        <dbReference type="EMBL" id="KAF4304038.1"/>
    </source>
</evidence>
<proteinExistence type="predicted"/>
<dbReference type="PANTHER" id="PTHR23502">
    <property type="entry name" value="MAJOR FACILITATOR SUPERFAMILY"/>
    <property type="match status" value="1"/>
</dbReference>
<feature type="transmembrane region" description="Helical" evidence="7">
    <location>
        <begin position="366"/>
        <end position="390"/>
    </location>
</feature>
<comment type="subcellular location">
    <subcellularLocation>
        <location evidence="1">Membrane</location>
        <topology evidence="1">Multi-pass membrane protein</topology>
    </subcellularLocation>
</comment>
<keyword evidence="5 7" id="KW-0472">Membrane</keyword>
<feature type="transmembrane region" description="Helical" evidence="7">
    <location>
        <begin position="172"/>
        <end position="195"/>
    </location>
</feature>
<dbReference type="EMBL" id="WWBZ02000051">
    <property type="protein sequence ID" value="KAF4304038.1"/>
    <property type="molecule type" value="Genomic_DNA"/>
</dbReference>
<feature type="transmembrane region" description="Helical" evidence="7">
    <location>
        <begin position="332"/>
        <end position="354"/>
    </location>
</feature>
<feature type="transmembrane region" description="Helical" evidence="7">
    <location>
        <begin position="450"/>
        <end position="476"/>
    </location>
</feature>
<feature type="transmembrane region" description="Helical" evidence="7">
    <location>
        <begin position="488"/>
        <end position="509"/>
    </location>
</feature>
<feature type="compositionally biased region" description="Polar residues" evidence="6">
    <location>
        <begin position="1"/>
        <end position="32"/>
    </location>
</feature>
<evidence type="ECO:0000256" key="4">
    <source>
        <dbReference type="ARBA" id="ARBA00022989"/>
    </source>
</evidence>
<dbReference type="FunFam" id="1.20.1720.10:FF:000009">
    <property type="entry name" value="MFS multidrug transporter"/>
    <property type="match status" value="1"/>
</dbReference>
<feature type="compositionally biased region" description="Polar residues" evidence="6">
    <location>
        <begin position="603"/>
        <end position="613"/>
    </location>
</feature>
<evidence type="ECO:0000256" key="2">
    <source>
        <dbReference type="ARBA" id="ARBA00022448"/>
    </source>
</evidence>
<dbReference type="GO" id="GO:0005886">
    <property type="term" value="C:plasma membrane"/>
    <property type="evidence" value="ECO:0007669"/>
    <property type="project" value="TreeGrafter"/>
</dbReference>
<feature type="transmembrane region" description="Helical" evidence="7">
    <location>
        <begin position="425"/>
        <end position="444"/>
    </location>
</feature>
<dbReference type="InterPro" id="IPR036259">
    <property type="entry name" value="MFS_trans_sf"/>
</dbReference>
<dbReference type="SUPFAM" id="SSF103473">
    <property type="entry name" value="MFS general substrate transporter"/>
    <property type="match status" value="1"/>
</dbReference>
<feature type="transmembrane region" description="Helical" evidence="7">
    <location>
        <begin position="114"/>
        <end position="137"/>
    </location>
</feature>
<feature type="transmembrane region" description="Helical" evidence="7">
    <location>
        <begin position="149"/>
        <end position="166"/>
    </location>
</feature>
<feature type="compositionally biased region" description="Polar residues" evidence="6">
    <location>
        <begin position="40"/>
        <end position="53"/>
    </location>
</feature>
<feature type="region of interest" description="Disordered" evidence="6">
    <location>
        <begin position="555"/>
        <end position="613"/>
    </location>
</feature>
<evidence type="ECO:0000256" key="1">
    <source>
        <dbReference type="ARBA" id="ARBA00004141"/>
    </source>
</evidence>
<dbReference type="GO" id="GO:0022857">
    <property type="term" value="F:transmembrane transporter activity"/>
    <property type="evidence" value="ECO:0007669"/>
    <property type="project" value="InterPro"/>
</dbReference>
<keyword evidence="4 7" id="KW-1133">Transmembrane helix</keyword>
<feature type="domain" description="Major facilitator superfamily (MFS) profile" evidence="8">
    <location>
        <begin position="83"/>
        <end position="540"/>
    </location>
</feature>
<reference evidence="9" key="1">
    <citation type="submission" date="2020-04" db="EMBL/GenBank/DDBJ databases">
        <title>Genome Assembly and Annotation of Botryosphaeria dothidea sdau 11-99, a Latent Pathogen of Apple Fruit Ring Rot in China.</title>
        <authorList>
            <person name="Yu C."/>
            <person name="Diao Y."/>
            <person name="Lu Q."/>
            <person name="Zhao J."/>
            <person name="Cui S."/>
            <person name="Peng C."/>
            <person name="He B."/>
            <person name="Liu H."/>
        </authorList>
    </citation>
    <scope>NUCLEOTIDE SEQUENCE [LARGE SCALE GENOMIC DNA]</scope>
    <source>
        <strain evidence="9">Sdau11-99</strain>
    </source>
</reference>
<evidence type="ECO:0000313" key="10">
    <source>
        <dbReference type="Proteomes" id="UP000572817"/>
    </source>
</evidence>
<dbReference type="Gene3D" id="1.20.1720.10">
    <property type="entry name" value="Multidrug resistance protein D"/>
    <property type="match status" value="1"/>
</dbReference>
<sequence>MSFANQSGSDTAKENTTPQQQVDDAIQISSENAVEDTDKVTGSNGDANESRGANGTEDVKASPAESPKPPIHSVFSSKTKALIITMTAMASLFSPISGQIYLPALNTLANEFHVSAADINLTVTSYMILQGIAPMFFGDLTDQVGRRPTYIMCFTIFFFANLGLALQRNYAALLVLRAMQSAGSSGVIALGNGVVSDITTSADRGSYVAWVQMGTQLGPALGPVLGGILAQFLGWPSIFWFLLISGGLFLMIYIILIPETGRNVVGDGSLPPQGWNKSLINIWEDRKRRKDGLTRTVSRQAKHEEAKKLAQSRHLRFPNPLRALRIIVEKDVSLVLLSLSIIMTGFFCLLVPLPSQFADIYGYNDLQIGLCYIPFSAGAMIGSIICGRFLDQNYRRIARKHNIPIDRKRATSIRAFPIERARLEVVWIPLIVGSSAVLVWGWALHARTHLAVPLIILFIGGAMLSGAMSMLISLLVDLYPYRSATAMAGLNLCRCSMSAAGTAVIDYIIKAWGLGWTYIFIGGLMLCSVPVLWCVMKWGPRWREARYVRMEKKEQRKEEKKRVAEEEVRRKEAGAVDVEEKSGDERTCTKVSENSKGVPGTEEGNTQDGYVGR</sequence>
<comment type="caution">
    <text evidence="9">The sequence shown here is derived from an EMBL/GenBank/DDBJ whole genome shotgun (WGS) entry which is preliminary data.</text>
</comment>
<dbReference type="Pfam" id="PF07690">
    <property type="entry name" value="MFS_1"/>
    <property type="match status" value="1"/>
</dbReference>
<dbReference type="PROSITE" id="PS50850">
    <property type="entry name" value="MFS"/>
    <property type="match status" value="1"/>
</dbReference>
<evidence type="ECO:0000256" key="7">
    <source>
        <dbReference type="SAM" id="Phobius"/>
    </source>
</evidence>